<dbReference type="PANTHER" id="PTHR30001">
    <property type="entry name" value="RIBONUCLEASE"/>
    <property type="match status" value="1"/>
</dbReference>
<keyword evidence="5" id="KW-0694">RNA-binding</keyword>
<dbReference type="InterPro" id="IPR019307">
    <property type="entry name" value="RNA-bd_AU-1/RNase_E/G"/>
</dbReference>
<name>A0A0H5SG08_HERHM</name>
<keyword evidence="8" id="KW-1185">Reference proteome</keyword>
<evidence type="ECO:0000313" key="7">
    <source>
        <dbReference type="EMBL" id="CRZ34404.1"/>
    </source>
</evidence>
<dbReference type="GO" id="GO:0005737">
    <property type="term" value="C:cytoplasm"/>
    <property type="evidence" value="ECO:0007669"/>
    <property type="project" value="TreeGrafter"/>
</dbReference>
<dbReference type="Pfam" id="PF10150">
    <property type="entry name" value="RNase_E_G"/>
    <property type="match status" value="1"/>
</dbReference>
<dbReference type="NCBIfam" id="TIGR00757">
    <property type="entry name" value="RNaseEG"/>
    <property type="match status" value="1"/>
</dbReference>
<dbReference type="GO" id="GO:0003723">
    <property type="term" value="F:RNA binding"/>
    <property type="evidence" value="ECO:0007669"/>
    <property type="project" value="UniProtKB-KW"/>
</dbReference>
<organism evidence="7 8">
    <name type="scientific">Herbinix hemicellulosilytica</name>
    <dbReference type="NCBI Taxonomy" id="1564487"/>
    <lineage>
        <taxon>Bacteria</taxon>
        <taxon>Bacillati</taxon>
        <taxon>Bacillota</taxon>
        <taxon>Clostridia</taxon>
        <taxon>Lachnospirales</taxon>
        <taxon>Lachnospiraceae</taxon>
        <taxon>Herbinix</taxon>
    </lineage>
</organism>
<reference evidence="7 8" key="1">
    <citation type="submission" date="2015-06" db="EMBL/GenBank/DDBJ databases">
        <authorList>
            <person name="Wibberg Daniel"/>
        </authorList>
    </citation>
    <scope>NUCLEOTIDE SEQUENCE [LARGE SCALE GENOMIC DNA]</scope>
    <source>
        <strain evidence="7 8">T3/55T</strain>
    </source>
</reference>
<gene>
    <name evidence="7" type="ORF">HHT355_1202</name>
</gene>
<dbReference type="GO" id="GO:0016787">
    <property type="term" value="F:hydrolase activity"/>
    <property type="evidence" value="ECO:0007669"/>
    <property type="project" value="UniProtKB-KW"/>
</dbReference>
<sequence>MNHKLIITRYKDTIISALFDGMDLVQVSLSPSKDNEILGNIYLGKVKNIVKNINAAFVEIADGRMCYYAMAENRYPIMANQPKPEEGEKLKEIQVKIGDELVVQVIKEDVKSKAPVVSSNINLTGKYAALTYGNSSIGISKKIEDAEERKRLKNLVRPYVCKEYGFIVRTNAAYVQEELIIKEIKNLIDIYNNIRTYGVHKTCFSLLYRTPPGYICDIRDGYSDQVDEFVTDDTELYENMKEYLEKHQPEDLEKLRFYQDDTISLADLYGINEKVKEAVRPTVWLKSGGTLVIQPTEALTVIDVNTGKAIAGKKKVQETFLKINLEAAKEIAKQIRLRNLSGIIIVDFIDMELKEHKDLLMQELESYLKKDPIKTTLVDMTTLGLVEITRKKVRKPLHEQIQEVSGTVNKL</sequence>
<dbReference type="SUPFAM" id="SSF50249">
    <property type="entry name" value="Nucleic acid-binding proteins"/>
    <property type="match status" value="1"/>
</dbReference>
<evidence type="ECO:0000259" key="6">
    <source>
        <dbReference type="PROSITE" id="PS50126"/>
    </source>
</evidence>
<dbReference type="Proteomes" id="UP000236497">
    <property type="component" value="Unassembled WGS sequence"/>
</dbReference>
<accession>A0A0H5SG08</accession>
<keyword evidence="2" id="KW-0479">Metal-binding</keyword>
<evidence type="ECO:0000256" key="3">
    <source>
        <dbReference type="ARBA" id="ARBA00022801"/>
    </source>
</evidence>
<dbReference type="GO" id="GO:0004540">
    <property type="term" value="F:RNA nuclease activity"/>
    <property type="evidence" value="ECO:0007669"/>
    <property type="project" value="InterPro"/>
</dbReference>
<dbReference type="EMBL" id="CVTD020000015">
    <property type="protein sequence ID" value="CRZ34404.1"/>
    <property type="molecule type" value="Genomic_DNA"/>
</dbReference>
<proteinExistence type="predicted"/>
<dbReference type="PANTHER" id="PTHR30001:SF0">
    <property type="entry name" value="RIBONUCLEASE G"/>
    <property type="match status" value="1"/>
</dbReference>
<evidence type="ECO:0000313" key="8">
    <source>
        <dbReference type="Proteomes" id="UP000236497"/>
    </source>
</evidence>
<dbReference type="GO" id="GO:0046872">
    <property type="term" value="F:metal ion binding"/>
    <property type="evidence" value="ECO:0007669"/>
    <property type="project" value="UniProtKB-KW"/>
</dbReference>
<evidence type="ECO:0000256" key="2">
    <source>
        <dbReference type="ARBA" id="ARBA00022723"/>
    </source>
</evidence>
<evidence type="ECO:0000256" key="5">
    <source>
        <dbReference type="ARBA" id="ARBA00022884"/>
    </source>
</evidence>
<evidence type="ECO:0000256" key="1">
    <source>
        <dbReference type="ARBA" id="ARBA00001946"/>
    </source>
</evidence>
<keyword evidence="4" id="KW-0460">Magnesium</keyword>
<dbReference type="CDD" id="cd04453">
    <property type="entry name" value="S1_RNase_E"/>
    <property type="match status" value="1"/>
</dbReference>
<protein>
    <recommendedName>
        <fullName evidence="6">S1 motif domain-containing protein</fullName>
    </recommendedName>
</protein>
<dbReference type="InterPro" id="IPR003029">
    <property type="entry name" value="S1_domain"/>
</dbReference>
<dbReference type="AlphaFoldDB" id="A0A0H5SG08"/>
<evidence type="ECO:0000256" key="4">
    <source>
        <dbReference type="ARBA" id="ARBA00022842"/>
    </source>
</evidence>
<dbReference type="Gene3D" id="2.40.50.140">
    <property type="entry name" value="Nucleic acid-binding proteins"/>
    <property type="match status" value="1"/>
</dbReference>
<comment type="cofactor">
    <cofactor evidence="1">
        <name>Mg(2+)</name>
        <dbReference type="ChEBI" id="CHEBI:18420"/>
    </cofactor>
</comment>
<dbReference type="RefSeq" id="WP_103202519.1">
    <property type="nucleotide sequence ID" value="NZ_CVTD020000015.1"/>
</dbReference>
<dbReference type="InterPro" id="IPR004659">
    <property type="entry name" value="RNase_E/G"/>
</dbReference>
<dbReference type="GO" id="GO:0006364">
    <property type="term" value="P:rRNA processing"/>
    <property type="evidence" value="ECO:0007669"/>
    <property type="project" value="TreeGrafter"/>
</dbReference>
<feature type="domain" description="S1 motif" evidence="6">
    <location>
        <begin position="39"/>
        <end position="126"/>
    </location>
</feature>
<dbReference type="OrthoDB" id="9804278at2"/>
<dbReference type="InterPro" id="IPR012340">
    <property type="entry name" value="NA-bd_OB-fold"/>
</dbReference>
<dbReference type="PROSITE" id="PS50126">
    <property type="entry name" value="S1"/>
    <property type="match status" value="1"/>
</dbReference>
<keyword evidence="3" id="KW-0378">Hydrolase</keyword>